<accession>A0A239D6F4</accession>
<evidence type="ECO:0000313" key="1">
    <source>
        <dbReference type="EMBL" id="SNS28096.1"/>
    </source>
</evidence>
<protein>
    <submittedName>
        <fullName evidence="1">Uncharacterized protein</fullName>
    </submittedName>
</protein>
<reference evidence="1 2" key="1">
    <citation type="submission" date="2017-06" db="EMBL/GenBank/DDBJ databases">
        <authorList>
            <person name="Kim H.J."/>
            <person name="Triplett B.A."/>
        </authorList>
    </citation>
    <scope>NUCLEOTIDE SEQUENCE [LARGE SCALE GENOMIC DNA]</scope>
    <source>
        <strain evidence="1 2">DS15</strain>
    </source>
</reference>
<dbReference type="AlphaFoldDB" id="A0A239D6F4"/>
<evidence type="ECO:0000313" key="2">
    <source>
        <dbReference type="Proteomes" id="UP000198339"/>
    </source>
</evidence>
<dbReference type="RefSeq" id="WP_141133885.1">
    <property type="nucleotide sequence ID" value="NZ_FZPA01000001.1"/>
</dbReference>
<dbReference type="OrthoDB" id="7561931at2"/>
<dbReference type="EMBL" id="FZPA01000001">
    <property type="protein sequence ID" value="SNS28096.1"/>
    <property type="molecule type" value="Genomic_DNA"/>
</dbReference>
<name>A0A239D6F4_9SPHN</name>
<gene>
    <name evidence="1" type="ORF">SAMN06295955_101126</name>
</gene>
<dbReference type="Proteomes" id="UP000198339">
    <property type="component" value="Unassembled WGS sequence"/>
</dbReference>
<organism evidence="1 2">
    <name type="scientific">Sphingopyxis indica</name>
    <dbReference type="NCBI Taxonomy" id="436663"/>
    <lineage>
        <taxon>Bacteria</taxon>
        <taxon>Pseudomonadati</taxon>
        <taxon>Pseudomonadota</taxon>
        <taxon>Alphaproteobacteria</taxon>
        <taxon>Sphingomonadales</taxon>
        <taxon>Sphingomonadaceae</taxon>
        <taxon>Sphingopyxis</taxon>
    </lineage>
</organism>
<proteinExistence type="predicted"/>
<keyword evidence="2" id="KW-1185">Reference proteome</keyword>
<sequence length="394" mass="43597">MARILSSMGLFVVLLAGILFVFWQQASVKIAGDPQWMLLAVPDEKVPPEVAVKARELLAEQPLDQPVLNLLFAIEARGDLTDARRKAFAGALVGLGWRDTPSQQNLIYEAVANQKPEDAVLRIDGLLRRGKMIDAILPIMIRLESFPPAAELLIERLELQPEWRTTYFKLGSLLRDPATLDARVRLLDRMLEEGKALRHSELKPSLDAMMREGRRGDAARIALSANRTAASAAPIYDPDFSKFIALAPEDRMSPLPFEWETFSRPGVSAQILPEGKDGELQLNWGGSGAPIFVRTMVLLADVGQPRLDVDVSTQDDLKELKMFEFRLACPGEEGVAFRPVDNEARSTSVRFRLDGSVSCEYPDLVIAGRPQDRDAFAAVTIDAIRLVTENGQGL</sequence>